<feature type="region of interest" description="Disordered" evidence="1">
    <location>
        <begin position="495"/>
        <end position="638"/>
    </location>
</feature>
<feature type="region of interest" description="Disordered" evidence="1">
    <location>
        <begin position="713"/>
        <end position="734"/>
    </location>
</feature>
<dbReference type="GO" id="GO:0030870">
    <property type="term" value="C:Mre11 complex"/>
    <property type="evidence" value="ECO:0007669"/>
    <property type="project" value="InterPro"/>
</dbReference>
<evidence type="ECO:0000313" key="2">
    <source>
        <dbReference type="EMBL" id="KAF9445795.1"/>
    </source>
</evidence>
<dbReference type="InterPro" id="IPR040227">
    <property type="entry name" value="Nibrin-rel"/>
</dbReference>
<evidence type="ECO:0008006" key="4">
    <source>
        <dbReference type="Google" id="ProtNLM"/>
    </source>
</evidence>
<keyword evidence="3" id="KW-1185">Reference proteome</keyword>
<dbReference type="GO" id="GO:0007095">
    <property type="term" value="P:mitotic G2 DNA damage checkpoint signaling"/>
    <property type="evidence" value="ECO:0007669"/>
    <property type="project" value="InterPro"/>
</dbReference>
<accession>A0A9P6C1M1</accession>
<dbReference type="Gene3D" id="2.60.200.20">
    <property type="match status" value="1"/>
</dbReference>
<dbReference type="PANTHER" id="PTHR12162:SF0">
    <property type="entry name" value="NIBRIN"/>
    <property type="match status" value="1"/>
</dbReference>
<evidence type="ECO:0000256" key="1">
    <source>
        <dbReference type="SAM" id="MobiDB-lite"/>
    </source>
</evidence>
<dbReference type="GO" id="GO:0000724">
    <property type="term" value="P:double-strand break repair via homologous recombination"/>
    <property type="evidence" value="ECO:0007669"/>
    <property type="project" value="TreeGrafter"/>
</dbReference>
<organism evidence="2 3">
    <name type="scientific">Macrolepiota fuliginosa MF-IS2</name>
    <dbReference type="NCBI Taxonomy" id="1400762"/>
    <lineage>
        <taxon>Eukaryota</taxon>
        <taxon>Fungi</taxon>
        <taxon>Dikarya</taxon>
        <taxon>Basidiomycota</taxon>
        <taxon>Agaricomycotina</taxon>
        <taxon>Agaricomycetes</taxon>
        <taxon>Agaricomycetidae</taxon>
        <taxon>Agaricales</taxon>
        <taxon>Agaricineae</taxon>
        <taxon>Agaricaceae</taxon>
        <taxon>Macrolepiota</taxon>
    </lineage>
</organism>
<gene>
    <name evidence="2" type="ORF">P691DRAFT_251672</name>
</gene>
<feature type="compositionally biased region" description="Polar residues" evidence="1">
    <location>
        <begin position="394"/>
        <end position="405"/>
    </location>
</feature>
<name>A0A9P6C1M1_9AGAR</name>
<evidence type="ECO:0000313" key="3">
    <source>
        <dbReference type="Proteomes" id="UP000807342"/>
    </source>
</evidence>
<dbReference type="AlphaFoldDB" id="A0A9P6C1M1"/>
<feature type="compositionally biased region" description="Basic residues" evidence="1">
    <location>
        <begin position="415"/>
        <end position="424"/>
    </location>
</feature>
<feature type="compositionally biased region" description="Polar residues" evidence="1">
    <location>
        <begin position="597"/>
        <end position="622"/>
    </location>
</feature>
<feature type="compositionally biased region" description="Low complexity" evidence="1">
    <location>
        <begin position="519"/>
        <end position="529"/>
    </location>
</feature>
<protein>
    <recommendedName>
        <fullName evidence="4">FHA domain-containing protein</fullName>
    </recommendedName>
</protein>
<dbReference type="EMBL" id="MU151281">
    <property type="protein sequence ID" value="KAF9445795.1"/>
    <property type="molecule type" value="Genomic_DNA"/>
</dbReference>
<feature type="region of interest" description="Disordered" evidence="1">
    <location>
        <begin position="362"/>
        <end position="471"/>
    </location>
</feature>
<comment type="caution">
    <text evidence="2">The sequence shown here is derived from an EMBL/GenBank/DDBJ whole genome shotgun (WGS) entry which is preliminary data.</text>
</comment>
<proteinExistence type="predicted"/>
<dbReference type="Proteomes" id="UP000807342">
    <property type="component" value="Unassembled WGS sequence"/>
</dbReference>
<sequence length="758" mass="83835">MWILTGPFDAEDLSSQKSKLLKTGKSYSLGRKGQPLLVASKKVSQHHCTFTVRAYTLDDVHDPDKQPKLEFVNERDKGMRLTRADTQIVCGPKSTVELRDGDVIFIVTGLPITVKWQSICCYSPNLRGKSNVSLEVCSKLGISIVYTPSPHITHHIIPTYIANASVAASLISAAQFVKLEWLSDILKNIDTLEETFVLPPISKYRPTFSPSLSPSQKVFRVWEPNEERLNMFAEYRFLVFGEKIREVEGDLRELIKRGGGYLETFDVAGGVAKLHKALTRGQAKEGQQLVAVADTKDVKAAIGQDEWKKLVAEVRSFGLHITSPETIVQSVLDIEPPLLTDPQPSPMDVDIQDSLLASTTSLPSYVPNSIPDEPSIPPDEPPPPRKRLLRRATSRQPSVEPTSETPEVKSESPKPRRLLLSRRAKTVEPNDNGEAPDKPPVTVEPTPGRPRLKRRLGAAAPGSATAETPIAQSQLPEFASVVGEPPLKKFKALFDASDPSRPETGSIDEDVLFSTGARTTTSQTQSQTQGFVRRPAVGSSLTALREEEEESQNAGGTQRGMKRSLGAVQEEDRGVEMVGANDDGEGAEPARKRQALENVNSVERTTATTAIPVTKSPKSSTAQKEKQPGAPVGKPDTDAEFLKAVASTKKGKRTEDVFDREFNNLRISKPRLREVNEEGQREEEWRKFTDFGDDAGLRGNFMVVMEMSIFRKEKKRGGEDGEEETEQVGAGKEVLEQWKDKPNFKKFKKHAELSWSSW</sequence>
<dbReference type="OrthoDB" id="552194at2759"/>
<dbReference type="PANTHER" id="PTHR12162">
    <property type="entry name" value="NIBRIN-RELATED"/>
    <property type="match status" value="1"/>
</dbReference>
<dbReference type="GO" id="GO:0003684">
    <property type="term" value="F:damaged DNA binding"/>
    <property type="evidence" value="ECO:0007669"/>
    <property type="project" value="TreeGrafter"/>
</dbReference>
<feature type="compositionally biased region" description="Basic residues" evidence="1">
    <location>
        <begin position="384"/>
        <end position="393"/>
    </location>
</feature>
<reference evidence="2" key="1">
    <citation type="submission" date="2020-11" db="EMBL/GenBank/DDBJ databases">
        <authorList>
            <consortium name="DOE Joint Genome Institute"/>
            <person name="Ahrendt S."/>
            <person name="Riley R."/>
            <person name="Andreopoulos W."/>
            <person name="Labutti K."/>
            <person name="Pangilinan J."/>
            <person name="Ruiz-Duenas F.J."/>
            <person name="Barrasa J.M."/>
            <person name="Sanchez-Garcia M."/>
            <person name="Camarero S."/>
            <person name="Miyauchi S."/>
            <person name="Serrano A."/>
            <person name="Linde D."/>
            <person name="Babiker R."/>
            <person name="Drula E."/>
            <person name="Ayuso-Fernandez I."/>
            <person name="Pacheco R."/>
            <person name="Padilla G."/>
            <person name="Ferreira P."/>
            <person name="Barriuso J."/>
            <person name="Kellner H."/>
            <person name="Castanera R."/>
            <person name="Alfaro M."/>
            <person name="Ramirez L."/>
            <person name="Pisabarro A.G."/>
            <person name="Kuo A."/>
            <person name="Tritt A."/>
            <person name="Lipzen A."/>
            <person name="He G."/>
            <person name="Yan M."/>
            <person name="Ng V."/>
            <person name="Cullen D."/>
            <person name="Martin F."/>
            <person name="Rosso M.-N."/>
            <person name="Henrissat B."/>
            <person name="Hibbett D."/>
            <person name="Martinez A.T."/>
            <person name="Grigoriev I.V."/>
        </authorList>
    </citation>
    <scope>NUCLEOTIDE SEQUENCE</scope>
    <source>
        <strain evidence="2">MF-IS2</strain>
    </source>
</reference>